<dbReference type="Gene3D" id="3.40.50.150">
    <property type="entry name" value="Vaccinia Virus protein VP39"/>
    <property type="match status" value="1"/>
</dbReference>
<gene>
    <name evidence="10" type="ordered locus">Zymop_1143</name>
</gene>
<dbReference type="PROSITE" id="PS01153">
    <property type="entry name" value="NOL1_NOP2_SUN"/>
    <property type="match status" value="1"/>
</dbReference>
<keyword evidence="7" id="KW-0175">Coiled coil</keyword>
<dbReference type="InterPro" id="IPR029063">
    <property type="entry name" value="SAM-dependent_MTases_sf"/>
</dbReference>
<sequence length="466" mass="51666">MSEIHHPRPKRKDKQTQARSQGGRASSASQKRNPQRKDANPIGLPVRQAALQLLEAILRQGLPLEQVIGRITQGLKQPADRSLVHAIVASVLRWRTDIDALIDSATAKPLADDVKARMVLRIALAQKLVLKQPAHVAIATVLPLVDGGPRRLVHGVYGTLDRREDVALPEYPTLPEETAWRWKAAWGGIMVEKAEQALAEQPPVDLTLQDPEKTDHWAKTLEGSSLIAGHVRLPSEHKMISELAGYQEGAWWVQDISASLPARLLGKGEGQQVLDLCAAPGGKTMQLASQGWQVTAVDIAAKRLERLSENLKRLHLEAKIVTANLADYTPKDKVDAVLLDAPCSASGIFRRHPDVLYRVDTTIIKQMAEQQKKLLERAADWVKIGGKLIYAVCSLEPEEGEEVVQAFLKNHPDYRLNMLDPALLPPGIIPTKDRWLRILPQSITEKGGNDGFFIAYFTRYSEKEAH</sequence>
<keyword evidence="4 6" id="KW-0949">S-adenosyl-L-methionine</keyword>
<dbReference type="GO" id="GO:0008173">
    <property type="term" value="F:RNA methyltransferase activity"/>
    <property type="evidence" value="ECO:0007669"/>
    <property type="project" value="InterPro"/>
</dbReference>
<proteinExistence type="inferred from homology"/>
<dbReference type="PATRIC" id="fig|579138.3.peg.1211"/>
<comment type="similarity">
    <text evidence="1 6">Belongs to the class I-like SAM-binding methyltransferase superfamily. RsmB/NOP family.</text>
</comment>
<keyword evidence="3 6" id="KW-0808">Transferase</keyword>
<dbReference type="GO" id="GO:0006355">
    <property type="term" value="P:regulation of DNA-templated transcription"/>
    <property type="evidence" value="ECO:0007669"/>
    <property type="project" value="InterPro"/>
</dbReference>
<evidence type="ECO:0000256" key="4">
    <source>
        <dbReference type="ARBA" id="ARBA00022691"/>
    </source>
</evidence>
<dbReference type="eggNOG" id="COG0144">
    <property type="taxonomic scope" value="Bacteria"/>
</dbReference>
<dbReference type="KEGG" id="zmp:Zymop_1143"/>
<dbReference type="HOGENOM" id="CLU_005316_0_4_5"/>
<feature type="region of interest" description="Disordered" evidence="8">
    <location>
        <begin position="1"/>
        <end position="42"/>
    </location>
</feature>
<dbReference type="PROSITE" id="PS51686">
    <property type="entry name" value="SAM_MT_RSMB_NOP"/>
    <property type="match status" value="1"/>
</dbReference>
<feature type="binding site" evidence="6">
    <location>
        <position position="298"/>
    </location>
    <ligand>
        <name>S-adenosyl-L-methionine</name>
        <dbReference type="ChEBI" id="CHEBI:59789"/>
    </ligand>
</feature>
<dbReference type="InterPro" id="IPR001678">
    <property type="entry name" value="MeTrfase_RsmB-F_NOP2_dom"/>
</dbReference>
<dbReference type="PANTHER" id="PTHR22807:SF61">
    <property type="entry name" value="NOL1_NOP2_SUN FAMILY PROTEIN _ ANTITERMINATION NUSB DOMAIN-CONTAINING PROTEIN"/>
    <property type="match status" value="1"/>
</dbReference>
<feature type="binding site" evidence="6">
    <location>
        <begin position="277"/>
        <end position="283"/>
    </location>
    <ligand>
        <name>S-adenosyl-L-methionine</name>
        <dbReference type="ChEBI" id="CHEBI:59789"/>
    </ligand>
</feature>
<name>F8ETU1_ZYMMT</name>
<dbReference type="GO" id="GO:0003723">
    <property type="term" value="F:RNA binding"/>
    <property type="evidence" value="ECO:0007669"/>
    <property type="project" value="UniProtKB-UniRule"/>
</dbReference>
<dbReference type="InterPro" id="IPR018314">
    <property type="entry name" value="RsmB/NOL1/NOP2-like_CS"/>
</dbReference>
<comment type="caution">
    <text evidence="6">Lacks conserved residue(s) required for the propagation of feature annotation.</text>
</comment>
<evidence type="ECO:0000256" key="1">
    <source>
        <dbReference type="ARBA" id="ARBA00007494"/>
    </source>
</evidence>
<dbReference type="SUPFAM" id="SSF53335">
    <property type="entry name" value="S-adenosyl-L-methionine-dependent methyltransferases"/>
    <property type="match status" value="1"/>
</dbReference>
<feature type="compositionally biased region" description="Low complexity" evidence="8">
    <location>
        <begin position="17"/>
        <end position="30"/>
    </location>
</feature>
<dbReference type="Pfam" id="PF01189">
    <property type="entry name" value="Methyltr_RsmB-F"/>
    <property type="match status" value="1"/>
</dbReference>
<evidence type="ECO:0000256" key="3">
    <source>
        <dbReference type="ARBA" id="ARBA00022679"/>
    </source>
</evidence>
<dbReference type="InterPro" id="IPR049560">
    <property type="entry name" value="MeTrfase_RsmB-F_NOP2_cat"/>
</dbReference>
<keyword evidence="5 6" id="KW-0694">RNA-binding</keyword>
<dbReference type="RefSeq" id="WP_013934433.1">
    <property type="nucleotide sequence ID" value="NC_015709.1"/>
</dbReference>
<evidence type="ECO:0000313" key="11">
    <source>
        <dbReference type="Proteomes" id="UP000000491"/>
    </source>
</evidence>
<dbReference type="Pfam" id="PF01029">
    <property type="entry name" value="NusB"/>
    <property type="match status" value="1"/>
</dbReference>
<dbReference type="STRING" id="579138.Zymop_1143"/>
<reference evidence="10 11" key="1">
    <citation type="journal article" date="2011" name="J. Bacteriol.">
        <title>Genome sequence of the ethanol-producing Zymomonas mobilis subsp. pomaceae lectotype strain ATCC 29192.</title>
        <authorList>
            <person name="Kouvelis V.N."/>
            <person name="Davenport K.W."/>
            <person name="Brettin T.S."/>
            <person name="Bruce D."/>
            <person name="Detter C."/>
            <person name="Han C.S."/>
            <person name="Nolan M."/>
            <person name="Tapia R."/>
            <person name="Damoulaki A."/>
            <person name="Kyrpides N.C."/>
            <person name="Typas M.A."/>
            <person name="Pappas K.M."/>
        </authorList>
    </citation>
    <scope>NUCLEOTIDE SEQUENCE [LARGE SCALE GENOMIC DNA]</scope>
    <source>
        <strain evidence="11">ATCC 29192 / DSM 22645 / JCM 10191 / CCUG 17912 / NBRC 13757 / NCIMB 11200 / NRRL B-4491 / Barker I</strain>
    </source>
</reference>
<organism evidence="10 11">
    <name type="scientific">Zymomonas mobilis subsp. pomaceae (strain ATCC 29192 / DSM 22645 / JCM 10191 / CCUG 17912 / NBRC 13757 / NCIMB 11200 / NRRL B-4491 / Barker I)</name>
    <dbReference type="NCBI Taxonomy" id="579138"/>
    <lineage>
        <taxon>Bacteria</taxon>
        <taxon>Pseudomonadati</taxon>
        <taxon>Pseudomonadota</taxon>
        <taxon>Alphaproteobacteria</taxon>
        <taxon>Sphingomonadales</taxon>
        <taxon>Zymomonadaceae</taxon>
        <taxon>Zymomonas</taxon>
    </lineage>
</organism>
<evidence type="ECO:0000256" key="6">
    <source>
        <dbReference type="PROSITE-ProRule" id="PRU01023"/>
    </source>
</evidence>
<keyword evidence="2 6" id="KW-0489">Methyltransferase</keyword>
<feature type="coiled-coil region" evidence="7">
    <location>
        <begin position="297"/>
        <end position="324"/>
    </location>
</feature>
<evidence type="ECO:0000256" key="8">
    <source>
        <dbReference type="SAM" id="MobiDB-lite"/>
    </source>
</evidence>
<evidence type="ECO:0000256" key="7">
    <source>
        <dbReference type="SAM" id="Coils"/>
    </source>
</evidence>
<feature type="binding site" evidence="6">
    <location>
        <position position="340"/>
    </location>
    <ligand>
        <name>S-adenosyl-L-methionine</name>
        <dbReference type="ChEBI" id="CHEBI:59789"/>
    </ligand>
</feature>
<dbReference type="CDD" id="cd02440">
    <property type="entry name" value="AdoMet_MTases"/>
    <property type="match status" value="1"/>
</dbReference>
<evidence type="ECO:0000313" key="10">
    <source>
        <dbReference type="EMBL" id="AEI38038.1"/>
    </source>
</evidence>
<evidence type="ECO:0000259" key="9">
    <source>
        <dbReference type="PROSITE" id="PS51686"/>
    </source>
</evidence>
<accession>F8ETU1</accession>
<feature type="active site" description="Nucleophile" evidence="6">
    <location>
        <position position="393"/>
    </location>
</feature>
<dbReference type="SUPFAM" id="SSF48013">
    <property type="entry name" value="NusB-like"/>
    <property type="match status" value="1"/>
</dbReference>
<evidence type="ECO:0000256" key="2">
    <source>
        <dbReference type="ARBA" id="ARBA00022603"/>
    </source>
</evidence>
<dbReference type="InterPro" id="IPR023267">
    <property type="entry name" value="RCMT"/>
</dbReference>
<evidence type="ECO:0000256" key="5">
    <source>
        <dbReference type="ARBA" id="ARBA00022884"/>
    </source>
</evidence>
<dbReference type="InterPro" id="IPR035926">
    <property type="entry name" value="NusB-like_sf"/>
</dbReference>
<dbReference type="Gene3D" id="1.10.940.10">
    <property type="entry name" value="NusB-like"/>
    <property type="match status" value="1"/>
</dbReference>
<dbReference type="AlphaFoldDB" id="F8ETU1"/>
<protein>
    <submittedName>
        <fullName evidence="10">Fmu (Sun) domain protein</fullName>
    </submittedName>
</protein>
<dbReference type="EMBL" id="CP002865">
    <property type="protein sequence ID" value="AEI38038.1"/>
    <property type="molecule type" value="Genomic_DNA"/>
</dbReference>
<dbReference type="GO" id="GO:0001510">
    <property type="term" value="P:RNA methylation"/>
    <property type="evidence" value="ECO:0007669"/>
    <property type="project" value="InterPro"/>
</dbReference>
<dbReference type="InterPro" id="IPR006027">
    <property type="entry name" value="NusB_RsmB_TIM44"/>
</dbReference>
<feature type="domain" description="SAM-dependent MTase RsmB/NOP-type" evidence="9">
    <location>
        <begin position="177"/>
        <end position="460"/>
    </location>
</feature>
<dbReference type="PANTHER" id="PTHR22807">
    <property type="entry name" value="NOP2 YEAST -RELATED NOL1/NOP2/FMU SUN DOMAIN-CONTAINING"/>
    <property type="match status" value="1"/>
</dbReference>
<dbReference type="PRINTS" id="PR02008">
    <property type="entry name" value="RCMTFAMILY"/>
</dbReference>
<dbReference type="Proteomes" id="UP000000491">
    <property type="component" value="Chromosome"/>
</dbReference>